<feature type="domain" description="SEP" evidence="1">
    <location>
        <begin position="118"/>
        <end position="193"/>
    </location>
</feature>
<keyword evidence="3" id="KW-1185">Reference proteome</keyword>
<dbReference type="InterPro" id="IPR036241">
    <property type="entry name" value="NSFL1C_SEP_dom_sf"/>
</dbReference>
<evidence type="ECO:0000259" key="1">
    <source>
        <dbReference type="PROSITE" id="PS51399"/>
    </source>
</evidence>
<evidence type="ECO:0000313" key="2">
    <source>
        <dbReference type="EMBL" id="KAK2952764.1"/>
    </source>
</evidence>
<protein>
    <recommendedName>
        <fullName evidence="1">SEP domain-containing protein</fullName>
    </recommendedName>
</protein>
<comment type="caution">
    <text evidence="2">The sequence shown here is derived from an EMBL/GenBank/DDBJ whole genome shotgun (WGS) entry which is preliminary data.</text>
</comment>
<name>A0ABQ9XPN4_9EUKA</name>
<dbReference type="InterPro" id="IPR012989">
    <property type="entry name" value="SEP_domain"/>
</dbReference>
<gene>
    <name evidence="2" type="ORF">BLNAU_12232</name>
</gene>
<evidence type="ECO:0000313" key="3">
    <source>
        <dbReference type="Proteomes" id="UP001281761"/>
    </source>
</evidence>
<dbReference type="EMBL" id="JARBJD010000099">
    <property type="protein sequence ID" value="KAK2952764.1"/>
    <property type="molecule type" value="Genomic_DNA"/>
</dbReference>
<proteinExistence type="predicted"/>
<sequence length="197" mass="22426">MSILSSIHQSPKEAILQSFNHPDPIDESFTPDAQHAWGMTSLPTPTGITPELLKMYSTPKPKAKQLAQPIINHLLNKGTKITISQEELLAEERLRQEEDSAMLARAQDPVENRLFPTPIPILVTFYSDGFTVNNSRFVPKSEPKHDSYLRRMKSGFVLFMFDRFSSFPEQLLPDKMIGDVVLMMCDKHDNSFRQHGV</sequence>
<accession>A0ABQ9XPN4</accession>
<organism evidence="2 3">
    <name type="scientific">Blattamonas nauphoetae</name>
    <dbReference type="NCBI Taxonomy" id="2049346"/>
    <lineage>
        <taxon>Eukaryota</taxon>
        <taxon>Metamonada</taxon>
        <taxon>Preaxostyla</taxon>
        <taxon>Oxymonadida</taxon>
        <taxon>Blattamonas</taxon>
    </lineage>
</organism>
<dbReference type="Proteomes" id="UP001281761">
    <property type="component" value="Unassembled WGS sequence"/>
</dbReference>
<reference evidence="2 3" key="1">
    <citation type="journal article" date="2022" name="bioRxiv">
        <title>Genomics of Preaxostyla Flagellates Illuminates Evolutionary Transitions and the Path Towards Mitochondrial Loss.</title>
        <authorList>
            <person name="Novak L.V.F."/>
            <person name="Treitli S.C."/>
            <person name="Pyrih J."/>
            <person name="Halakuc P."/>
            <person name="Pipaliya S.V."/>
            <person name="Vacek V."/>
            <person name="Brzon O."/>
            <person name="Soukal P."/>
            <person name="Eme L."/>
            <person name="Dacks J.B."/>
            <person name="Karnkowska A."/>
            <person name="Elias M."/>
            <person name="Hampl V."/>
        </authorList>
    </citation>
    <scope>NUCLEOTIDE SEQUENCE [LARGE SCALE GENOMIC DNA]</scope>
    <source>
        <strain evidence="2">NAU3</strain>
        <tissue evidence="2">Gut</tissue>
    </source>
</reference>
<dbReference type="Gene3D" id="3.30.420.210">
    <property type="entry name" value="SEP domain"/>
    <property type="match status" value="1"/>
</dbReference>
<dbReference type="SUPFAM" id="SSF102848">
    <property type="entry name" value="NSFL1 (p97 ATPase) cofactor p47, SEP domain"/>
    <property type="match status" value="1"/>
</dbReference>
<dbReference type="PROSITE" id="PS51399">
    <property type="entry name" value="SEP"/>
    <property type="match status" value="1"/>
</dbReference>